<dbReference type="InterPro" id="IPR008218">
    <property type="entry name" value="ATPase_V1-cplx_f_g_su"/>
</dbReference>
<dbReference type="GO" id="GO:0046961">
    <property type="term" value="F:proton-transporting ATPase activity, rotational mechanism"/>
    <property type="evidence" value="ECO:0007669"/>
    <property type="project" value="InterPro"/>
</dbReference>
<evidence type="ECO:0000256" key="1">
    <source>
        <dbReference type="ARBA" id="ARBA00010148"/>
    </source>
</evidence>
<keyword evidence="2" id="KW-0813">Transport</keyword>
<accession>A0A7V3UZV4</accession>
<dbReference type="InterPro" id="IPR036906">
    <property type="entry name" value="ATPase_V1_fsu_sf"/>
</dbReference>
<dbReference type="AlphaFoldDB" id="A0A7V3UZV4"/>
<dbReference type="EMBL" id="DTMZ01000101">
    <property type="protein sequence ID" value="HGD13295.1"/>
    <property type="molecule type" value="Genomic_DNA"/>
</dbReference>
<comment type="caution">
    <text evidence="4">The sequence shown here is derived from an EMBL/GenBank/DDBJ whole genome shotgun (WGS) entry which is preliminary data.</text>
</comment>
<evidence type="ECO:0008006" key="5">
    <source>
        <dbReference type="Google" id="ProtNLM"/>
    </source>
</evidence>
<dbReference type="SUPFAM" id="SSF159468">
    <property type="entry name" value="AtpF-like"/>
    <property type="match status" value="1"/>
</dbReference>
<comment type="similarity">
    <text evidence="1">Belongs to the V-ATPase F subunit family.</text>
</comment>
<sequence length="106" mass="11712">MQDSRTRVAVIGRTEVVLPMQAAGVDVFSVADAGEVLKVAEDVIRQGYQVIFYTDDFSKELEVLVKRYSREALPCLVALPWTGEKGEFDPLREAVRRAVGADVLGK</sequence>
<reference evidence="4" key="1">
    <citation type="journal article" date="2020" name="mSystems">
        <title>Genome- and Community-Level Interaction Insights into Carbon Utilization and Element Cycling Functions of Hydrothermarchaeota in Hydrothermal Sediment.</title>
        <authorList>
            <person name="Zhou Z."/>
            <person name="Liu Y."/>
            <person name="Xu W."/>
            <person name="Pan J."/>
            <person name="Luo Z.H."/>
            <person name="Li M."/>
        </authorList>
    </citation>
    <scope>NUCLEOTIDE SEQUENCE [LARGE SCALE GENOMIC DNA]</scope>
    <source>
        <strain evidence="4">SpSt-914</strain>
    </source>
</reference>
<organism evidence="4">
    <name type="scientific">candidate division WOR-3 bacterium</name>
    <dbReference type="NCBI Taxonomy" id="2052148"/>
    <lineage>
        <taxon>Bacteria</taxon>
        <taxon>Bacteria division WOR-3</taxon>
    </lineage>
</organism>
<dbReference type="Gene3D" id="3.40.50.10580">
    <property type="entry name" value="ATPase, V1 complex, subunit F"/>
    <property type="match status" value="1"/>
</dbReference>
<proteinExistence type="inferred from homology"/>
<dbReference type="Pfam" id="PF01990">
    <property type="entry name" value="ATP-synt_F"/>
    <property type="match status" value="1"/>
</dbReference>
<keyword evidence="3" id="KW-0406">Ion transport</keyword>
<protein>
    <recommendedName>
        <fullName evidence="5">V-type ATP synthase subunit F</fullName>
    </recommendedName>
</protein>
<gene>
    <name evidence="4" type="ORF">ENX16_04365</name>
</gene>
<evidence type="ECO:0000313" key="4">
    <source>
        <dbReference type="EMBL" id="HGD13295.1"/>
    </source>
</evidence>
<name>A0A7V3UZV4_UNCW3</name>
<evidence type="ECO:0000256" key="3">
    <source>
        <dbReference type="ARBA" id="ARBA00023065"/>
    </source>
</evidence>
<evidence type="ECO:0000256" key="2">
    <source>
        <dbReference type="ARBA" id="ARBA00022448"/>
    </source>
</evidence>